<dbReference type="InterPro" id="IPR017853">
    <property type="entry name" value="GH"/>
</dbReference>
<keyword evidence="4 11" id="KW-0479">Metal-binding</keyword>
<evidence type="ECO:0000256" key="2">
    <source>
        <dbReference type="ARBA" id="ARBA00005940"/>
    </source>
</evidence>
<dbReference type="InterPro" id="IPR013529">
    <property type="entry name" value="Glyco_hydro_42_N"/>
</dbReference>
<dbReference type="PIRSF" id="PIRSF001084">
    <property type="entry name" value="B-galactosidase"/>
    <property type="match status" value="1"/>
</dbReference>
<dbReference type="GO" id="GO:0005975">
    <property type="term" value="P:carbohydrate metabolic process"/>
    <property type="evidence" value="ECO:0007669"/>
    <property type="project" value="InterPro"/>
</dbReference>
<dbReference type="SUPFAM" id="SSF51445">
    <property type="entry name" value="(Trans)glycosidases"/>
    <property type="match status" value="1"/>
</dbReference>
<dbReference type="SUPFAM" id="SSF52317">
    <property type="entry name" value="Class I glutamine amidotransferase-like"/>
    <property type="match status" value="1"/>
</dbReference>
<evidence type="ECO:0000256" key="5">
    <source>
        <dbReference type="ARBA" id="ARBA00022801"/>
    </source>
</evidence>
<reference evidence="14 15" key="2">
    <citation type="journal article" date="2016" name="Genome Announc.">
        <title>Draft Genome Sequence of Oceanobacillus picturae Heshi-B3, Isolated from Fermented Rice Bran in a Traditional Japanese Seafood Dish.</title>
        <authorList>
            <person name="Akuzawa S."/>
            <person name="Nagaoka J."/>
            <person name="Kanekatsu M."/>
            <person name="Kanesaki Y."/>
            <person name="Suzuki T."/>
        </authorList>
    </citation>
    <scope>NUCLEOTIDE SEQUENCE [LARGE SCALE GENOMIC DNA]</scope>
    <source>
        <strain evidence="14 15">Heshi-B3</strain>
    </source>
</reference>
<dbReference type="Gene3D" id="3.40.50.880">
    <property type="match status" value="1"/>
</dbReference>
<evidence type="ECO:0000256" key="8">
    <source>
        <dbReference type="PIRNR" id="PIRNR001084"/>
    </source>
</evidence>
<dbReference type="Gene3D" id="2.60.40.1180">
    <property type="entry name" value="Golgi alpha-mannosidase II"/>
    <property type="match status" value="1"/>
</dbReference>
<comment type="catalytic activity">
    <reaction evidence="1 8">
        <text>Hydrolysis of terminal non-reducing beta-D-galactose residues in beta-D-galactosides.</text>
        <dbReference type="EC" id="3.2.1.23"/>
    </reaction>
</comment>
<feature type="binding site" evidence="10">
    <location>
        <position position="141"/>
    </location>
    <ligand>
        <name>substrate</name>
    </ligand>
</feature>
<dbReference type="RefSeq" id="WP_058951032.1">
    <property type="nucleotide sequence ID" value="NZ_BBXV01000044.1"/>
</dbReference>
<dbReference type="Pfam" id="PF08532">
    <property type="entry name" value="Glyco_hydro_42M"/>
    <property type="match status" value="1"/>
</dbReference>
<protein>
    <recommendedName>
        <fullName evidence="3 8">Beta-galactosidase</fullName>
        <shortName evidence="8">Beta-gal</shortName>
        <ecNumber evidence="3 8">3.2.1.23</ecNumber>
    </recommendedName>
</protein>
<feature type="domain" description="Beta-galactosidase trimerisation" evidence="13">
    <location>
        <begin position="393"/>
        <end position="596"/>
    </location>
</feature>
<evidence type="ECO:0000256" key="3">
    <source>
        <dbReference type="ARBA" id="ARBA00012756"/>
    </source>
</evidence>
<evidence type="ECO:0000259" key="13">
    <source>
        <dbReference type="Pfam" id="PF08532"/>
    </source>
</evidence>
<keyword evidence="7 8" id="KW-0326">Glycosidase</keyword>
<evidence type="ECO:0000256" key="4">
    <source>
        <dbReference type="ARBA" id="ARBA00022723"/>
    </source>
</evidence>
<evidence type="ECO:0000256" key="11">
    <source>
        <dbReference type="PIRSR" id="PIRSR001084-3"/>
    </source>
</evidence>
<evidence type="ECO:0000259" key="12">
    <source>
        <dbReference type="Pfam" id="PF02449"/>
    </source>
</evidence>
<proteinExistence type="inferred from homology"/>
<accession>A0A0U9HA28</accession>
<evidence type="ECO:0000256" key="6">
    <source>
        <dbReference type="ARBA" id="ARBA00022833"/>
    </source>
</evidence>
<keyword evidence="6 11" id="KW-0862">Zinc</keyword>
<evidence type="ECO:0000256" key="7">
    <source>
        <dbReference type="ARBA" id="ARBA00023295"/>
    </source>
</evidence>
<dbReference type="InterPro" id="IPR029062">
    <property type="entry name" value="Class_I_gatase-like"/>
</dbReference>
<dbReference type="OrthoDB" id="9800974at2"/>
<dbReference type="CDD" id="cd03143">
    <property type="entry name" value="A4_beta-galactosidase_middle_domain"/>
    <property type="match status" value="1"/>
</dbReference>
<evidence type="ECO:0000256" key="10">
    <source>
        <dbReference type="PIRSR" id="PIRSR001084-2"/>
    </source>
</evidence>
<gene>
    <name evidence="14" type="ORF">OPHB3_3326</name>
</gene>
<reference evidence="15" key="1">
    <citation type="submission" date="2015-07" db="EMBL/GenBank/DDBJ databases">
        <title>Draft Genome Sequence of Oceanobacillus picturae Heshi-B3 that Was Isolated from Fermented Rice Bran with Aging Salted Mackerel, Which Was Named Heshiko as Traditional Fermented Seafood in Japan.</title>
        <authorList>
            <person name="Akuzawa S."/>
            <person name="Nakagawa J."/>
            <person name="Kanekatsu T."/>
            <person name="Kanesaki Y."/>
            <person name="Suzuki T."/>
        </authorList>
    </citation>
    <scope>NUCLEOTIDE SEQUENCE [LARGE SCALE GENOMIC DNA]</scope>
    <source>
        <strain evidence="15">Heshi-B3</strain>
    </source>
</reference>
<evidence type="ECO:0000256" key="9">
    <source>
        <dbReference type="PIRSR" id="PIRSR001084-1"/>
    </source>
</evidence>
<feature type="domain" description="Glycoside hydrolase family 42 N-terminal" evidence="12">
    <location>
        <begin position="6"/>
        <end position="381"/>
    </location>
</feature>
<feature type="binding site" evidence="11">
    <location>
        <position position="156"/>
    </location>
    <ligand>
        <name>Zn(2+)</name>
        <dbReference type="ChEBI" id="CHEBI:29105"/>
    </ligand>
</feature>
<dbReference type="EC" id="3.2.1.23" evidence="3 8"/>
<dbReference type="GO" id="GO:0004565">
    <property type="term" value="F:beta-galactosidase activity"/>
    <property type="evidence" value="ECO:0007669"/>
    <property type="project" value="UniProtKB-EC"/>
</dbReference>
<keyword evidence="5 8" id="KW-0378">Hydrolase</keyword>
<sequence length="661" mass="76496">MHLGVDYYPEHWNISLIDEDLTRMKEMGVNTVRIGEFAWNMMEKEEGEFDFSFFDRVIEKCKEYGLSVMFGTPTATFPAWLATKQPDIFNVAEDGQRISFGGRRQYCYNSATYLNYSLRIVKELVQHYREETQVFAWQVDNELGHEGSDDCYCSNCQEAFSTYLKQRYDSIDDLNEVWGTIFWGQTYQSFDQIPMPTRTITVHNPSMRLEWLRFRSYSLSQFAKKHIEQIRRFKGEHQTVTTNIPGGFFEKKFDHNEFSRDLDFVSYDNYPVWGGLAEPVSPAMLSMTLDFVRGLKQENFWIVEQLMGAQGHDVIGYLPRPNQAKLWAYHAFAHGTTDMLFFRWRGMTHGAEQNCLGILDTDNRLTRKYKEVQSFFKDISNYKEVVDSPIKSDIALVYDFDTIWSWQIQQESAAFDFTEEVMRLYEPFYTQNQSIDVIRADVDFENYRVLLLPVMKIMDEQLVERLEAFTANGGTVIFSYRAGVRDRNNNLVLGEQQPGKLSPLLGVQVEEVESMPDGKEIEIQTDKGKKGSSKVWRDLIKPLDATGLYHYTDAYRDYAAVTVNTFGKGNAYYIGTGADKEVMQEIANRVADERGLNTTKTSAGIEVMERTTEDGSSYLFIMNHNGQEGYYNDVQLAPYACKIVRKSNENAKENGIVKRDD</sequence>
<feature type="binding site" evidence="11">
    <location>
        <position position="153"/>
    </location>
    <ligand>
        <name>Zn(2+)</name>
        <dbReference type="ChEBI" id="CHEBI:29105"/>
    </ligand>
</feature>
<comment type="caution">
    <text evidence="14">The sequence shown here is derived from an EMBL/GenBank/DDBJ whole genome shotgun (WGS) entry which is preliminary data.</text>
</comment>
<dbReference type="InterPro" id="IPR013780">
    <property type="entry name" value="Glyco_hydro_b"/>
</dbReference>
<feature type="active site" description="Proton donor" evidence="9">
    <location>
        <position position="142"/>
    </location>
</feature>
<dbReference type="InterPro" id="IPR003476">
    <property type="entry name" value="Glyco_hydro_42"/>
</dbReference>
<name>A0A0U9HA28_9BACI</name>
<feature type="binding site" evidence="11">
    <location>
        <position position="107"/>
    </location>
    <ligand>
        <name>Zn(2+)</name>
        <dbReference type="ChEBI" id="CHEBI:29105"/>
    </ligand>
</feature>
<dbReference type="Pfam" id="PF02449">
    <property type="entry name" value="Glyco_hydro_42"/>
    <property type="match status" value="1"/>
</dbReference>
<feature type="binding site" evidence="11">
    <location>
        <position position="151"/>
    </location>
    <ligand>
        <name>Zn(2+)</name>
        <dbReference type="ChEBI" id="CHEBI:29105"/>
    </ligand>
</feature>
<organism evidence="14 15">
    <name type="scientific">Oceanobacillus picturae</name>
    <dbReference type="NCBI Taxonomy" id="171693"/>
    <lineage>
        <taxon>Bacteria</taxon>
        <taxon>Bacillati</taxon>
        <taxon>Bacillota</taxon>
        <taxon>Bacilli</taxon>
        <taxon>Bacillales</taxon>
        <taxon>Bacillaceae</taxon>
        <taxon>Oceanobacillus</taxon>
    </lineage>
</organism>
<dbReference type="AlphaFoldDB" id="A0A0U9HA28"/>
<dbReference type="EMBL" id="BBXV01000044">
    <property type="protein sequence ID" value="GAQ19359.1"/>
    <property type="molecule type" value="Genomic_DNA"/>
</dbReference>
<feature type="active site" description="Nucleophile" evidence="9">
    <location>
        <position position="304"/>
    </location>
</feature>
<dbReference type="PANTHER" id="PTHR36447">
    <property type="entry name" value="BETA-GALACTOSIDASE GANA"/>
    <property type="match status" value="1"/>
</dbReference>
<feature type="binding site" evidence="10">
    <location>
        <position position="103"/>
    </location>
    <ligand>
        <name>substrate</name>
    </ligand>
</feature>
<dbReference type="GO" id="GO:0009341">
    <property type="term" value="C:beta-galactosidase complex"/>
    <property type="evidence" value="ECO:0007669"/>
    <property type="project" value="InterPro"/>
</dbReference>
<dbReference type="Proteomes" id="UP000052946">
    <property type="component" value="Unassembled WGS sequence"/>
</dbReference>
<evidence type="ECO:0000313" key="14">
    <source>
        <dbReference type="EMBL" id="GAQ19359.1"/>
    </source>
</evidence>
<dbReference type="Gene3D" id="3.20.20.80">
    <property type="entry name" value="Glycosidases"/>
    <property type="match status" value="1"/>
</dbReference>
<evidence type="ECO:0000313" key="15">
    <source>
        <dbReference type="Proteomes" id="UP000052946"/>
    </source>
</evidence>
<comment type="similarity">
    <text evidence="2 8">Belongs to the glycosyl hydrolase 42 family.</text>
</comment>
<dbReference type="InterPro" id="IPR013738">
    <property type="entry name" value="Beta_galactosidase_Trimer"/>
</dbReference>
<dbReference type="PANTHER" id="PTHR36447:SF2">
    <property type="entry name" value="BETA-GALACTOSIDASE YESZ"/>
    <property type="match status" value="1"/>
</dbReference>
<evidence type="ECO:0000256" key="1">
    <source>
        <dbReference type="ARBA" id="ARBA00001412"/>
    </source>
</evidence>
<dbReference type="GO" id="GO:0046872">
    <property type="term" value="F:metal ion binding"/>
    <property type="evidence" value="ECO:0007669"/>
    <property type="project" value="UniProtKB-KW"/>
</dbReference>